<organism evidence="2 3">
    <name type="scientific">Suillus discolor</name>
    <dbReference type="NCBI Taxonomy" id="1912936"/>
    <lineage>
        <taxon>Eukaryota</taxon>
        <taxon>Fungi</taxon>
        <taxon>Dikarya</taxon>
        <taxon>Basidiomycota</taxon>
        <taxon>Agaricomycotina</taxon>
        <taxon>Agaricomycetes</taxon>
        <taxon>Agaricomycetidae</taxon>
        <taxon>Boletales</taxon>
        <taxon>Suillineae</taxon>
        <taxon>Suillaceae</taxon>
        <taxon>Suillus</taxon>
    </lineage>
</organism>
<evidence type="ECO:0000313" key="3">
    <source>
        <dbReference type="Proteomes" id="UP000823399"/>
    </source>
</evidence>
<dbReference type="GeneID" id="64690318"/>
<dbReference type="OrthoDB" id="2789810at2759"/>
<feature type="domain" description="F-box" evidence="1">
    <location>
        <begin position="74"/>
        <end position="130"/>
    </location>
</feature>
<dbReference type="InterPro" id="IPR036047">
    <property type="entry name" value="F-box-like_dom_sf"/>
</dbReference>
<dbReference type="Pfam" id="PF12937">
    <property type="entry name" value="F-box-like"/>
    <property type="match status" value="1"/>
</dbReference>
<keyword evidence="3" id="KW-1185">Reference proteome</keyword>
<evidence type="ECO:0000259" key="1">
    <source>
        <dbReference type="Pfam" id="PF12937"/>
    </source>
</evidence>
<dbReference type="EMBL" id="JABBWM010000001">
    <property type="protein sequence ID" value="KAG2120848.1"/>
    <property type="molecule type" value="Genomic_DNA"/>
</dbReference>
<dbReference type="Gene3D" id="1.20.1280.50">
    <property type="match status" value="1"/>
</dbReference>
<sequence length="500" mass="55629">MAITLITTVPGLHLQSPSLSIITSPTTLLHSWKSPQSPAFPDLSPILPLPSPVSSTFQHRVSTKSTSRVTSSPRIPPELFLHIVSFLAVPDTPTITDIHDQSNLAEICNCSLVSKFWLYAARDHLWRHVRLGGGRRGNTFIELLQHYTSGHESTLPSFVPHVKHLFIRESRGGLSWGPKWLNAVLPTLAGSLVNLHSLEAERITWEYLSSKSRDAFIKGFKGVRKLSLHVCEFRTTLDMIRVIGEFEDVEALALDRVHCEWDDIPVDSEVFVSRADDRTIPKPPRRLRELAMRGAHTRHVLKWMRVAMKHDGGRVTVEVLRLGALGAKSAPAVGKFLKTLGTSLKELHLGFDAAFIDNGDEVVSHIDLSHNNFLREMHVYGLIIPSLPPSDPSNFQPPTRLPPQLMPLTALLDGVRAPLRALSLALYPADLHALSSMDFEGLAHVLDGRPWTTLEDVLVVVANEGDGRMGGIVNQRLDRLLERGVLRVDVGFDDREVLFI</sequence>
<dbReference type="SUPFAM" id="SSF81383">
    <property type="entry name" value="F-box domain"/>
    <property type="match status" value="1"/>
</dbReference>
<evidence type="ECO:0000313" key="2">
    <source>
        <dbReference type="EMBL" id="KAG2120848.1"/>
    </source>
</evidence>
<protein>
    <recommendedName>
        <fullName evidence="1">F-box domain-containing protein</fullName>
    </recommendedName>
</protein>
<dbReference type="AlphaFoldDB" id="A0A9P7FK09"/>
<dbReference type="RefSeq" id="XP_041300224.1">
    <property type="nucleotide sequence ID" value="XM_041428059.1"/>
</dbReference>
<dbReference type="Proteomes" id="UP000823399">
    <property type="component" value="Unassembled WGS sequence"/>
</dbReference>
<accession>A0A9P7FK09</accession>
<comment type="caution">
    <text evidence="2">The sequence shown here is derived from an EMBL/GenBank/DDBJ whole genome shotgun (WGS) entry which is preliminary data.</text>
</comment>
<proteinExistence type="predicted"/>
<reference evidence="2" key="1">
    <citation type="journal article" date="2020" name="New Phytol.">
        <title>Comparative genomics reveals dynamic genome evolution in host specialist ectomycorrhizal fungi.</title>
        <authorList>
            <person name="Lofgren L.A."/>
            <person name="Nguyen N.H."/>
            <person name="Vilgalys R."/>
            <person name="Ruytinx J."/>
            <person name="Liao H.L."/>
            <person name="Branco S."/>
            <person name="Kuo A."/>
            <person name="LaButti K."/>
            <person name="Lipzen A."/>
            <person name="Andreopoulos W."/>
            <person name="Pangilinan J."/>
            <person name="Riley R."/>
            <person name="Hundley H."/>
            <person name="Na H."/>
            <person name="Barry K."/>
            <person name="Grigoriev I.V."/>
            <person name="Stajich J.E."/>
            <person name="Kennedy P.G."/>
        </authorList>
    </citation>
    <scope>NUCLEOTIDE SEQUENCE</scope>
    <source>
        <strain evidence="2">FC423</strain>
    </source>
</reference>
<name>A0A9P7FK09_9AGAM</name>
<gene>
    <name evidence="2" type="ORF">F5147DRAFT_10774</name>
</gene>
<dbReference type="InterPro" id="IPR001810">
    <property type="entry name" value="F-box_dom"/>
</dbReference>